<evidence type="ECO:0000313" key="3">
    <source>
        <dbReference type="Proteomes" id="UP000033664"/>
    </source>
</evidence>
<feature type="domain" description="Fungal lipase-type" evidence="1">
    <location>
        <begin position="83"/>
        <end position="207"/>
    </location>
</feature>
<protein>
    <recommendedName>
        <fullName evidence="1">Fungal lipase-type domain-containing protein</fullName>
    </recommendedName>
</protein>
<dbReference type="AlphaFoldDB" id="A0A0F4PUK6"/>
<accession>A0A0F4PUK6</accession>
<dbReference type="PATRIC" id="fig|151081.8.peg.3367"/>
<sequence length="385" mass="42351">MTTLKPSVAAELAELPYDFTRGLPAGYNQQMISNNIRKYFDINYEKGGIKGTSGGIAFQLLKKELGFAITGRGKSEGLKGHHVIAIRGTKAKRDWLTNGNVGMVTGPGGQMVHAGFYKAFVSLRPQLKAYIESEKPKYIHCVGHSLGGALATLTASWIQADYGIPVKVYTFGAPRVGAESFAVHTKNTIPTYRVTHGTDVVPWIPLWPFTHVCDEYLLSANRGARFSIAAHSMAEPTPGYINTAGSFDSYESMASSLASMPARKRIKLDYKLRYEATRSNKFLRLIHQALVSLLVDAGYSASALLNNAFLSSFTLYDLLARTINDIADVSKGRHEEVKGLLGYMLVFCGSMQEVGRITVAFIKKVFTMMTRSVYLLANQAIERTH</sequence>
<evidence type="ECO:0000259" key="1">
    <source>
        <dbReference type="Pfam" id="PF01764"/>
    </source>
</evidence>
<dbReference type="SUPFAM" id="SSF53474">
    <property type="entry name" value="alpha/beta-Hydrolases"/>
    <property type="match status" value="1"/>
</dbReference>
<dbReference type="GO" id="GO:0006629">
    <property type="term" value="P:lipid metabolic process"/>
    <property type="evidence" value="ECO:0007669"/>
    <property type="project" value="InterPro"/>
</dbReference>
<name>A0A0F4PUK6_9GAMM</name>
<dbReference type="InterPro" id="IPR051218">
    <property type="entry name" value="Sec_MonoDiacylglyc_Lipase"/>
</dbReference>
<keyword evidence="3" id="KW-1185">Reference proteome</keyword>
<dbReference type="OrthoDB" id="5522031at2"/>
<proteinExistence type="predicted"/>
<dbReference type="PANTHER" id="PTHR45856:SF24">
    <property type="entry name" value="FUNGAL LIPASE-LIKE DOMAIN-CONTAINING PROTEIN"/>
    <property type="match status" value="1"/>
</dbReference>
<dbReference type="InterPro" id="IPR029058">
    <property type="entry name" value="AB_hydrolase_fold"/>
</dbReference>
<gene>
    <name evidence="2" type="ORF">TW72_13500</name>
</gene>
<dbReference type="CDD" id="cd00519">
    <property type="entry name" value="Lipase_3"/>
    <property type="match status" value="1"/>
</dbReference>
<dbReference type="EMBL" id="JXXZ01000010">
    <property type="protein sequence ID" value="KJY98728.1"/>
    <property type="molecule type" value="Genomic_DNA"/>
</dbReference>
<comment type="caution">
    <text evidence="2">The sequence shown here is derived from an EMBL/GenBank/DDBJ whole genome shotgun (WGS) entry which is preliminary data.</text>
</comment>
<dbReference type="InterPro" id="IPR002921">
    <property type="entry name" value="Fungal_lipase-type"/>
</dbReference>
<organism evidence="2 3">
    <name type="scientific">Pseudoalteromonas ruthenica</name>
    <dbReference type="NCBI Taxonomy" id="151081"/>
    <lineage>
        <taxon>Bacteria</taxon>
        <taxon>Pseudomonadati</taxon>
        <taxon>Pseudomonadota</taxon>
        <taxon>Gammaproteobacteria</taxon>
        <taxon>Alteromonadales</taxon>
        <taxon>Pseudoalteromonadaceae</taxon>
        <taxon>Pseudoalteromonas</taxon>
    </lineage>
</organism>
<dbReference type="Pfam" id="PF01764">
    <property type="entry name" value="Lipase_3"/>
    <property type="match status" value="1"/>
</dbReference>
<dbReference type="PANTHER" id="PTHR45856">
    <property type="entry name" value="ALPHA/BETA-HYDROLASES SUPERFAMILY PROTEIN"/>
    <property type="match status" value="1"/>
</dbReference>
<reference evidence="2 3" key="1">
    <citation type="journal article" date="2015" name="BMC Genomics">
        <title>Genome mining reveals unlocked bioactive potential of marine Gram-negative bacteria.</title>
        <authorList>
            <person name="Machado H."/>
            <person name="Sonnenschein E.C."/>
            <person name="Melchiorsen J."/>
            <person name="Gram L."/>
        </authorList>
    </citation>
    <scope>NUCLEOTIDE SEQUENCE [LARGE SCALE GENOMIC DNA]</scope>
    <source>
        <strain evidence="2 3">S3137</strain>
    </source>
</reference>
<evidence type="ECO:0000313" key="2">
    <source>
        <dbReference type="EMBL" id="KJY98728.1"/>
    </source>
</evidence>
<dbReference type="Gene3D" id="3.40.50.1820">
    <property type="entry name" value="alpha/beta hydrolase"/>
    <property type="match status" value="1"/>
</dbReference>
<dbReference type="Proteomes" id="UP000033664">
    <property type="component" value="Unassembled WGS sequence"/>
</dbReference>
<dbReference type="RefSeq" id="WP_045980410.1">
    <property type="nucleotide sequence ID" value="NZ_JXXY01000018.1"/>
</dbReference>
<dbReference type="GeneID" id="58229509"/>